<dbReference type="GO" id="GO:0031956">
    <property type="term" value="F:medium-chain fatty acid-CoA ligase activity"/>
    <property type="evidence" value="ECO:0007669"/>
    <property type="project" value="TreeGrafter"/>
</dbReference>
<dbReference type="InterPro" id="IPR025110">
    <property type="entry name" value="AMP-bd_C"/>
</dbReference>
<dbReference type="InterPro" id="IPR045851">
    <property type="entry name" value="AMP-bd_C_sf"/>
</dbReference>
<evidence type="ECO:0000256" key="2">
    <source>
        <dbReference type="ARBA" id="ARBA00022598"/>
    </source>
</evidence>
<protein>
    <submittedName>
        <fullName evidence="5">AMP-binding protein</fullName>
    </submittedName>
</protein>
<organism evidence="5 6">
    <name type="scientific">Nocardia terrae</name>
    <dbReference type="NCBI Taxonomy" id="2675851"/>
    <lineage>
        <taxon>Bacteria</taxon>
        <taxon>Bacillati</taxon>
        <taxon>Actinomycetota</taxon>
        <taxon>Actinomycetes</taxon>
        <taxon>Mycobacteriales</taxon>
        <taxon>Nocardiaceae</taxon>
        <taxon>Nocardia</taxon>
    </lineage>
</organism>
<feature type="domain" description="AMP-dependent synthetase/ligase" evidence="3">
    <location>
        <begin position="10"/>
        <end position="366"/>
    </location>
</feature>
<dbReference type="Gene3D" id="3.40.50.12780">
    <property type="entry name" value="N-terminal domain of ligase-like"/>
    <property type="match status" value="1"/>
</dbReference>
<evidence type="ECO:0000256" key="1">
    <source>
        <dbReference type="ARBA" id="ARBA00006432"/>
    </source>
</evidence>
<reference evidence="5 6" key="1">
    <citation type="submission" date="2019-12" db="EMBL/GenBank/DDBJ databases">
        <title>Nocardia sp. nov. ET3-3 isolated from soil.</title>
        <authorList>
            <person name="Kanchanasin P."/>
            <person name="Tanasupawat S."/>
            <person name="Yuki M."/>
            <person name="Kudo T."/>
        </authorList>
    </citation>
    <scope>NUCLEOTIDE SEQUENCE [LARGE SCALE GENOMIC DNA]</scope>
    <source>
        <strain evidence="5 6">ET3-3</strain>
    </source>
</reference>
<dbReference type="Pfam" id="PF13193">
    <property type="entry name" value="AMP-binding_C"/>
    <property type="match status" value="1"/>
</dbReference>
<evidence type="ECO:0000259" key="3">
    <source>
        <dbReference type="Pfam" id="PF00501"/>
    </source>
</evidence>
<comment type="similarity">
    <text evidence="1">Belongs to the ATP-dependent AMP-binding enzyme family.</text>
</comment>
<dbReference type="Pfam" id="PF00501">
    <property type="entry name" value="AMP-binding"/>
    <property type="match status" value="1"/>
</dbReference>
<dbReference type="InterPro" id="IPR000873">
    <property type="entry name" value="AMP-dep_synth/lig_dom"/>
</dbReference>
<dbReference type="PROSITE" id="PS00455">
    <property type="entry name" value="AMP_BINDING"/>
    <property type="match status" value="1"/>
</dbReference>
<dbReference type="PANTHER" id="PTHR43201:SF5">
    <property type="entry name" value="MEDIUM-CHAIN ACYL-COA LIGASE ACSF2, MITOCHONDRIAL"/>
    <property type="match status" value="1"/>
</dbReference>
<sequence>MPTIGGSVIQNARRVPNREAIVAGDQRWTWREVDLSAARMAGALHAAGLGKGDRFGIVSGNTPGFLIASFAASRLGAIVVPINTRLAVPEIEHILADSGCGIVVASAEHLPRVEAASRFSEHLKVATLGPSGELPDLLDAVVPPPPVDEDRASESDDAFIVYTSGTTGSPKGVLLDHHRAVWAAMAQIVSLGLRDGDRYLHLPPLYHSGGVVFLNAITLLGGTNILIPEFDAGAVLEVVERERVAALLGVPTMYQFLLRHPDIDNRDLSSWRVGAFGAAPMPSTAIEAMLSKLPQVRFFQQCGQTEAGPTGLYSTVEQVRAEPDSSGHLAQPFVEARIVDSDGREVGPGSIGELELRGEPIMKGYWGNPEATAATLHDGWLRTGDLFHVSANGSMKLVDRLKDVIITGGRNVYSAEVEQALSRHPDIIDCAVIGRPHPDWGATVLAVITPRAGAGITADLVREHCRALLADYKIPREIVLGPIPRNAAGKVRKSVLREQFERATDPTNTPGS</sequence>
<gene>
    <name evidence="5" type="ORF">GPX89_26605</name>
</gene>
<dbReference type="PANTHER" id="PTHR43201">
    <property type="entry name" value="ACYL-COA SYNTHETASE"/>
    <property type="match status" value="1"/>
</dbReference>
<evidence type="ECO:0000313" key="6">
    <source>
        <dbReference type="Proteomes" id="UP000466794"/>
    </source>
</evidence>
<dbReference type="SUPFAM" id="SSF56801">
    <property type="entry name" value="Acetyl-CoA synthetase-like"/>
    <property type="match status" value="1"/>
</dbReference>
<evidence type="ECO:0000313" key="5">
    <source>
        <dbReference type="EMBL" id="MVU80812.1"/>
    </source>
</evidence>
<dbReference type="Proteomes" id="UP000466794">
    <property type="component" value="Unassembled WGS sequence"/>
</dbReference>
<accession>A0A7K1V2T4</accession>
<name>A0A7K1V2T4_9NOCA</name>
<dbReference type="AlphaFoldDB" id="A0A7K1V2T4"/>
<dbReference type="InterPro" id="IPR020845">
    <property type="entry name" value="AMP-binding_CS"/>
</dbReference>
<dbReference type="RefSeq" id="WP_157390374.1">
    <property type="nucleotide sequence ID" value="NZ_WRPP01000005.1"/>
</dbReference>
<proteinExistence type="inferred from homology"/>
<evidence type="ECO:0000259" key="4">
    <source>
        <dbReference type="Pfam" id="PF13193"/>
    </source>
</evidence>
<dbReference type="Gene3D" id="3.30.300.30">
    <property type="match status" value="1"/>
</dbReference>
<dbReference type="GO" id="GO:0006631">
    <property type="term" value="P:fatty acid metabolic process"/>
    <property type="evidence" value="ECO:0007669"/>
    <property type="project" value="TreeGrafter"/>
</dbReference>
<keyword evidence="6" id="KW-1185">Reference proteome</keyword>
<keyword evidence="2" id="KW-0436">Ligase</keyword>
<comment type="caution">
    <text evidence="5">The sequence shown here is derived from an EMBL/GenBank/DDBJ whole genome shotgun (WGS) entry which is preliminary data.</text>
</comment>
<feature type="domain" description="AMP-binding enzyme C-terminal" evidence="4">
    <location>
        <begin position="416"/>
        <end position="490"/>
    </location>
</feature>
<dbReference type="EMBL" id="WRPP01000005">
    <property type="protein sequence ID" value="MVU80812.1"/>
    <property type="molecule type" value="Genomic_DNA"/>
</dbReference>
<dbReference type="InterPro" id="IPR042099">
    <property type="entry name" value="ANL_N_sf"/>
</dbReference>